<organism evidence="6 7">
    <name type="scientific">Nanchangia anserum</name>
    <dbReference type="NCBI Taxonomy" id="2692125"/>
    <lineage>
        <taxon>Bacteria</taxon>
        <taxon>Bacillati</taxon>
        <taxon>Actinomycetota</taxon>
        <taxon>Actinomycetes</taxon>
        <taxon>Actinomycetales</taxon>
        <taxon>Actinomycetaceae</taxon>
        <taxon>Nanchangia</taxon>
    </lineage>
</organism>
<dbReference type="AlphaFoldDB" id="A0A8I0KPX0"/>
<dbReference type="PANTHER" id="PTHR48073:SF2">
    <property type="entry name" value="O-SUCCINYLBENZOATE SYNTHASE"/>
    <property type="match status" value="1"/>
</dbReference>
<comment type="function">
    <text evidence="4">Converts 2-succinyl-6-hydroxy-2,4-cyclohexadiene-1-carboxylate (SHCHC) to 2-succinylbenzoate (OSB).</text>
</comment>
<dbReference type="UniPathway" id="UPA01057">
    <property type="reaction ID" value="UER00165"/>
</dbReference>
<evidence type="ECO:0000313" key="7">
    <source>
        <dbReference type="Proteomes" id="UP000627538"/>
    </source>
</evidence>
<dbReference type="InterPro" id="IPR029065">
    <property type="entry name" value="Enolase_C-like"/>
</dbReference>
<dbReference type="Pfam" id="PF18374">
    <property type="entry name" value="Enolase_like_N"/>
    <property type="match status" value="1"/>
</dbReference>
<dbReference type="UniPathway" id="UPA00079"/>
<dbReference type="GO" id="GO:0043748">
    <property type="term" value="F:O-succinylbenzoate synthase activity"/>
    <property type="evidence" value="ECO:0007669"/>
    <property type="project" value="UniProtKB-EC"/>
</dbReference>
<comment type="cofactor">
    <cofactor evidence="4">
        <name>a divalent metal cation</name>
        <dbReference type="ChEBI" id="CHEBI:60240"/>
    </cofactor>
</comment>
<comment type="pathway">
    <text evidence="4">Quinol/quinone metabolism; 1,4-dihydroxy-2-naphthoate biosynthesis; 1,4-dihydroxy-2-naphthoate from chorismate: step 4/7.</text>
</comment>
<feature type="binding site" evidence="4">
    <location>
        <position position="157"/>
    </location>
    <ligand>
        <name>Mg(2+)</name>
        <dbReference type="ChEBI" id="CHEBI:18420"/>
    </ligand>
</feature>
<feature type="domain" description="Mandelate racemase/muconate lactonizing enzyme C-terminal" evidence="5">
    <location>
        <begin position="77"/>
        <end position="176"/>
    </location>
</feature>
<comment type="similarity">
    <text evidence="4">Belongs to the mandelate racemase/muconate lactonizing enzyme family. MenC type 1 subfamily.</text>
</comment>
<dbReference type="SMART" id="SM00922">
    <property type="entry name" value="MR_MLE"/>
    <property type="match status" value="1"/>
</dbReference>
<evidence type="ECO:0000256" key="1">
    <source>
        <dbReference type="ARBA" id="ARBA00022723"/>
    </source>
</evidence>
<keyword evidence="4" id="KW-0474">Menaquinone biosynthesis</keyword>
<comment type="catalytic activity">
    <reaction evidence="4">
        <text>(1R,6R)-6-hydroxy-2-succinyl-cyclohexa-2,4-diene-1-carboxylate = 2-succinylbenzoate + H2O</text>
        <dbReference type="Rhea" id="RHEA:10196"/>
        <dbReference type="ChEBI" id="CHEBI:15377"/>
        <dbReference type="ChEBI" id="CHEBI:18325"/>
        <dbReference type="ChEBI" id="CHEBI:58689"/>
        <dbReference type="EC" id="4.2.1.113"/>
    </reaction>
</comment>
<dbReference type="SFLD" id="SFLDS00001">
    <property type="entry name" value="Enolase"/>
    <property type="match status" value="1"/>
</dbReference>
<sequence length="316" mass="32869">MAVYDIALRRRFRRIDRRSGVLIRGEAGWGEISPFWDYGPAESARWFAAGLEAATVPFPPVARDRVPVNATVPVCDPAAAVGIVAAHPGVRAVKVKVADPGVELREDCARVAAVAEALAAGGGGVVRVDANGAWEVDEAARAIRELDAAAGGLEYVEQPCAEVEEMARVRRAVNVAVAADESVRRAGDPLAVVRAGACDLIVTKVQPLGGVRAALAVAEEAGVPVVVSSAVDSSVGLAMGAHLAAVLPELPHPCGLGTLSLLTGDVSSTPLTVREGAIDVRRVAPDVADAAPVTPELVSRWLRRLDEVAAWMESAR</sequence>
<keyword evidence="2 4" id="KW-0460">Magnesium</keyword>
<evidence type="ECO:0000256" key="2">
    <source>
        <dbReference type="ARBA" id="ARBA00022842"/>
    </source>
</evidence>
<dbReference type="EC" id="4.2.1.113" evidence="4"/>
<dbReference type="Pfam" id="PF13378">
    <property type="entry name" value="MR_MLE_C"/>
    <property type="match status" value="1"/>
</dbReference>
<keyword evidence="3 4" id="KW-0456">Lyase</keyword>
<proteinExistence type="inferred from homology"/>
<comment type="caution">
    <text evidence="6">The sequence shown here is derived from an EMBL/GenBank/DDBJ whole genome shotgun (WGS) entry which is preliminary data.</text>
</comment>
<dbReference type="GO" id="GO:0009234">
    <property type="term" value="P:menaquinone biosynthetic process"/>
    <property type="evidence" value="ECO:0007669"/>
    <property type="project" value="UniProtKB-UniRule"/>
</dbReference>
<accession>A0A8I0KPX0</accession>
<dbReference type="Gene3D" id="3.20.20.120">
    <property type="entry name" value="Enolase-like C-terminal domain"/>
    <property type="match status" value="1"/>
</dbReference>
<dbReference type="InterPro" id="IPR036849">
    <property type="entry name" value="Enolase-like_C_sf"/>
</dbReference>
<feature type="binding site" evidence="4">
    <location>
        <position position="180"/>
    </location>
    <ligand>
        <name>Mg(2+)</name>
        <dbReference type="ChEBI" id="CHEBI:18420"/>
    </ligand>
</feature>
<feature type="active site" description="Proton donor" evidence="4">
    <location>
        <position position="96"/>
    </location>
</feature>
<reference evidence="6 7" key="1">
    <citation type="submission" date="2020-08" db="EMBL/GenBank/DDBJ databases">
        <title>Winkia gen. nov., sp. nov., isolated from faeces of the Anser albifrons in China.</title>
        <authorList>
            <person name="Liu Q."/>
        </authorList>
    </citation>
    <scope>NUCLEOTIDE SEQUENCE [LARGE SCALE GENOMIC DNA]</scope>
    <source>
        <strain evidence="6 7">C62</strain>
    </source>
</reference>
<evidence type="ECO:0000259" key="5">
    <source>
        <dbReference type="SMART" id="SM00922"/>
    </source>
</evidence>
<keyword evidence="7" id="KW-1185">Reference proteome</keyword>
<dbReference type="NCBIfam" id="NF002782">
    <property type="entry name" value="PRK02901.1"/>
    <property type="match status" value="1"/>
</dbReference>
<dbReference type="SFLD" id="SFLDG00180">
    <property type="entry name" value="muconate_cycloisomerase"/>
    <property type="match status" value="1"/>
</dbReference>
<dbReference type="SFLD" id="SFLDF00009">
    <property type="entry name" value="o-succinylbenzoate_synthase"/>
    <property type="match status" value="1"/>
</dbReference>
<comment type="pathway">
    <text evidence="4">Quinol/quinone metabolism; menaquinone biosynthesis.</text>
</comment>
<evidence type="ECO:0000256" key="4">
    <source>
        <dbReference type="HAMAP-Rule" id="MF_00470"/>
    </source>
</evidence>
<gene>
    <name evidence="4" type="primary">menC</name>
    <name evidence="6" type="ORF">H8R10_03760</name>
</gene>
<dbReference type="GO" id="GO:0000287">
    <property type="term" value="F:magnesium ion binding"/>
    <property type="evidence" value="ECO:0007669"/>
    <property type="project" value="UniProtKB-UniRule"/>
</dbReference>
<dbReference type="PANTHER" id="PTHR48073">
    <property type="entry name" value="O-SUCCINYLBENZOATE SYNTHASE-RELATED"/>
    <property type="match status" value="1"/>
</dbReference>
<name>A0A8I0KPX0_9ACTO</name>
<feature type="active site" description="Proton acceptor" evidence="4">
    <location>
        <position position="204"/>
    </location>
</feature>
<keyword evidence="1 4" id="KW-0479">Metal-binding</keyword>
<dbReference type="InterPro" id="IPR010196">
    <property type="entry name" value="OSB_synthase_MenC1"/>
</dbReference>
<dbReference type="HAMAP" id="MF_00470">
    <property type="entry name" value="MenC_1"/>
    <property type="match status" value="1"/>
</dbReference>
<dbReference type="InterPro" id="IPR013342">
    <property type="entry name" value="Mandelate_racemase_C"/>
</dbReference>
<dbReference type="EMBL" id="JACRUO010000001">
    <property type="protein sequence ID" value="MBD3689345.1"/>
    <property type="molecule type" value="Genomic_DNA"/>
</dbReference>
<evidence type="ECO:0000256" key="3">
    <source>
        <dbReference type="ARBA" id="ARBA00023239"/>
    </source>
</evidence>
<evidence type="ECO:0000313" key="6">
    <source>
        <dbReference type="EMBL" id="MBD3689345.1"/>
    </source>
</evidence>
<protein>
    <recommendedName>
        <fullName evidence="4">o-succinylbenzoate synthase</fullName>
        <shortName evidence="4">OSB synthase</shortName>
        <shortName evidence="4">OSBS</shortName>
        <ecNumber evidence="4">4.2.1.113</ecNumber>
    </recommendedName>
    <alternativeName>
        <fullName evidence="4">4-(2'-carboxyphenyl)-4-oxybutyric acid synthase</fullName>
    </alternativeName>
    <alternativeName>
        <fullName evidence="4">o-succinylbenzoic acid synthase</fullName>
    </alternativeName>
</protein>
<dbReference type="SUPFAM" id="SSF51604">
    <property type="entry name" value="Enolase C-terminal domain-like"/>
    <property type="match status" value="1"/>
</dbReference>
<dbReference type="Proteomes" id="UP000627538">
    <property type="component" value="Unassembled WGS sequence"/>
</dbReference>
<feature type="binding site" evidence="4">
    <location>
        <position position="129"/>
    </location>
    <ligand>
        <name>Mg(2+)</name>
        <dbReference type="ChEBI" id="CHEBI:18420"/>
    </ligand>
</feature>